<evidence type="ECO:0000256" key="3">
    <source>
        <dbReference type="ARBA" id="ARBA00022475"/>
    </source>
</evidence>
<dbReference type="Pfam" id="PF01914">
    <property type="entry name" value="MarC"/>
    <property type="match status" value="1"/>
</dbReference>
<evidence type="ECO:0000313" key="10">
    <source>
        <dbReference type="Proteomes" id="UP000585050"/>
    </source>
</evidence>
<dbReference type="EMBL" id="JABAIL010000013">
    <property type="protein sequence ID" value="NLR94605.1"/>
    <property type="molecule type" value="Genomic_DNA"/>
</dbReference>
<feature type="transmembrane region" description="Helical" evidence="8">
    <location>
        <begin position="6"/>
        <end position="27"/>
    </location>
</feature>
<feature type="transmembrane region" description="Helical" evidence="8">
    <location>
        <begin position="39"/>
        <end position="59"/>
    </location>
</feature>
<keyword evidence="5 8" id="KW-0812">Transmembrane</keyword>
<organism evidence="9 10">
    <name type="scientific">Flammeovirga agarivorans</name>
    <dbReference type="NCBI Taxonomy" id="2726742"/>
    <lineage>
        <taxon>Bacteria</taxon>
        <taxon>Pseudomonadati</taxon>
        <taxon>Bacteroidota</taxon>
        <taxon>Cytophagia</taxon>
        <taxon>Cytophagales</taxon>
        <taxon>Flammeovirgaceae</taxon>
        <taxon>Flammeovirga</taxon>
    </lineage>
</organism>
<sequence>MEIYFQGILTIMSLVNPLICSQIFNGIEKGRSYRHKLKDLTETVLSIGAILAISAFLGSKLLNTLGISLDAFQAAGGIVLFWIGFNMLNQKSNQQPEEKEKSLMPLILFAASPGTITGVITLSIAETENNFPKVALISILIVLTLMWVIIALRSKGDSPNKKPSKGGQLATRFMGLIILSMGIQFILSGVSGFWMGVSI</sequence>
<evidence type="ECO:0000256" key="2">
    <source>
        <dbReference type="ARBA" id="ARBA00009784"/>
    </source>
</evidence>
<comment type="caution">
    <text evidence="9">The sequence shown here is derived from an EMBL/GenBank/DDBJ whole genome shotgun (WGS) entry which is preliminary data.</text>
</comment>
<keyword evidence="7 8" id="KW-0472">Membrane</keyword>
<keyword evidence="4" id="KW-0997">Cell inner membrane</keyword>
<dbReference type="PANTHER" id="PTHR33508:SF2">
    <property type="entry name" value="UPF0056 INNER MEMBRANE PROTEIN MARC"/>
    <property type="match status" value="1"/>
</dbReference>
<dbReference type="RefSeq" id="WP_168885315.1">
    <property type="nucleotide sequence ID" value="NZ_JABAIL010000013.1"/>
</dbReference>
<keyword evidence="10" id="KW-1185">Reference proteome</keyword>
<keyword evidence="6 8" id="KW-1133">Transmembrane helix</keyword>
<evidence type="ECO:0000256" key="1">
    <source>
        <dbReference type="ARBA" id="ARBA00004429"/>
    </source>
</evidence>
<evidence type="ECO:0000256" key="7">
    <source>
        <dbReference type="ARBA" id="ARBA00023136"/>
    </source>
</evidence>
<name>A0A7X8SQL2_9BACT</name>
<proteinExistence type="inferred from homology"/>
<comment type="subcellular location">
    <subcellularLocation>
        <location evidence="1">Cell inner membrane</location>
        <topology evidence="1">Multi-pass membrane protein</topology>
    </subcellularLocation>
    <subcellularLocation>
        <location evidence="8">Cell membrane</location>
        <topology evidence="8">Multi-pass membrane protein</topology>
    </subcellularLocation>
</comment>
<dbReference type="AlphaFoldDB" id="A0A7X8SQL2"/>
<feature type="transmembrane region" description="Helical" evidence="8">
    <location>
        <begin position="131"/>
        <end position="152"/>
    </location>
</feature>
<dbReference type="Proteomes" id="UP000585050">
    <property type="component" value="Unassembled WGS sequence"/>
</dbReference>
<accession>A0A7X8SQL2</accession>
<feature type="transmembrane region" description="Helical" evidence="8">
    <location>
        <begin position="65"/>
        <end position="85"/>
    </location>
</feature>
<feature type="transmembrane region" description="Helical" evidence="8">
    <location>
        <begin position="106"/>
        <end position="125"/>
    </location>
</feature>
<evidence type="ECO:0000256" key="6">
    <source>
        <dbReference type="ARBA" id="ARBA00022989"/>
    </source>
</evidence>
<evidence type="ECO:0000256" key="8">
    <source>
        <dbReference type="RuleBase" id="RU362048"/>
    </source>
</evidence>
<keyword evidence="3" id="KW-1003">Cell membrane</keyword>
<dbReference type="PANTHER" id="PTHR33508">
    <property type="entry name" value="UPF0056 MEMBRANE PROTEIN YHCE"/>
    <property type="match status" value="1"/>
</dbReference>
<reference evidence="9 10" key="1">
    <citation type="submission" date="2020-04" db="EMBL/GenBank/DDBJ databases">
        <title>Flammeovirga sp. SR4, a novel species isolated from seawater.</title>
        <authorList>
            <person name="Wang X."/>
        </authorList>
    </citation>
    <scope>NUCLEOTIDE SEQUENCE [LARGE SCALE GENOMIC DNA]</scope>
    <source>
        <strain evidence="9 10">SR4</strain>
    </source>
</reference>
<dbReference type="InterPro" id="IPR002771">
    <property type="entry name" value="Multi_antbiot-R_MarC"/>
</dbReference>
<feature type="transmembrane region" description="Helical" evidence="8">
    <location>
        <begin position="173"/>
        <end position="197"/>
    </location>
</feature>
<evidence type="ECO:0000313" key="9">
    <source>
        <dbReference type="EMBL" id="NLR94605.1"/>
    </source>
</evidence>
<evidence type="ECO:0000256" key="4">
    <source>
        <dbReference type="ARBA" id="ARBA00022519"/>
    </source>
</evidence>
<evidence type="ECO:0000256" key="5">
    <source>
        <dbReference type="ARBA" id="ARBA00022692"/>
    </source>
</evidence>
<comment type="similarity">
    <text evidence="2 8">Belongs to the UPF0056 (MarC) family.</text>
</comment>
<protein>
    <recommendedName>
        <fullName evidence="8">UPF0056 membrane protein</fullName>
    </recommendedName>
</protein>
<dbReference type="GO" id="GO:0005886">
    <property type="term" value="C:plasma membrane"/>
    <property type="evidence" value="ECO:0007669"/>
    <property type="project" value="UniProtKB-SubCell"/>
</dbReference>
<gene>
    <name evidence="9" type="ORF">HGP29_25600</name>
</gene>